<accession>A0A9P8TFD5</accession>
<reference evidence="2" key="2">
    <citation type="submission" date="2021-01" db="EMBL/GenBank/DDBJ databases">
        <authorList>
            <person name="Schikora-Tamarit M.A."/>
        </authorList>
    </citation>
    <scope>NUCLEOTIDE SEQUENCE</scope>
    <source>
        <strain evidence="2">NCAIM Y.01608</strain>
    </source>
</reference>
<proteinExistence type="predicted"/>
<dbReference type="Proteomes" id="UP000788993">
    <property type="component" value="Unassembled WGS sequence"/>
</dbReference>
<evidence type="ECO:0000313" key="3">
    <source>
        <dbReference type="Proteomes" id="UP000788993"/>
    </source>
</evidence>
<evidence type="ECO:0000313" key="2">
    <source>
        <dbReference type="EMBL" id="KAH3676846.1"/>
    </source>
</evidence>
<dbReference type="EMBL" id="JAEUBD010000146">
    <property type="protein sequence ID" value="KAH3676846.1"/>
    <property type="molecule type" value="Genomic_DNA"/>
</dbReference>
<feature type="region of interest" description="Disordered" evidence="1">
    <location>
        <begin position="258"/>
        <end position="284"/>
    </location>
</feature>
<dbReference type="AlphaFoldDB" id="A0A9P8TFD5"/>
<reference evidence="2" key="1">
    <citation type="journal article" date="2021" name="Open Biol.">
        <title>Shared evolutionary footprints suggest mitochondrial oxidative damage underlies multiple complex I losses in fungi.</title>
        <authorList>
            <person name="Schikora-Tamarit M.A."/>
            <person name="Marcet-Houben M."/>
            <person name="Nosek J."/>
            <person name="Gabaldon T."/>
        </authorList>
    </citation>
    <scope>NUCLEOTIDE SEQUENCE</scope>
    <source>
        <strain evidence="2">NCAIM Y.01608</strain>
    </source>
</reference>
<comment type="caution">
    <text evidence="2">The sequence shown here is derived from an EMBL/GenBank/DDBJ whole genome shotgun (WGS) entry which is preliminary data.</text>
</comment>
<evidence type="ECO:0000256" key="1">
    <source>
        <dbReference type="SAM" id="MobiDB-lite"/>
    </source>
</evidence>
<protein>
    <submittedName>
        <fullName evidence="2">Uncharacterized protein</fullName>
    </submittedName>
</protein>
<gene>
    <name evidence="2" type="ORF">OGATHE_001336</name>
</gene>
<keyword evidence="3" id="KW-1185">Reference proteome</keyword>
<name>A0A9P8TFD5_9ASCO</name>
<sequence>MSLSFGDHDSHWSESLTGPILSDMPYDVTMALAVLVADERSEEQPLVTLFGPYSISSAILPPMQTSSRAQHSFFVISCLSISGSWKVTPRARPRGKIVALYKGVAPSVNIAAMAWPASCTRHSCRCSSDHRWIDLLGDCNVLQMVFKDGQTASDVRQVNVHHLVKSSRSSQSLIQGVWEIGGSNDDDSLGLRKSIQLNEQLVQRLLGVGLVSALPLSSDGVELIDENNSWGSSTSFAEQFPDSLGTHTNIQLVELGSRHEKERHTSLAGSGPRKQRLTGTRGAGQQNTLWKLSTESGKLRRILQKLNDFLELGSGLVNTTHIGKLHGRLADLHALVLDTRALDDRAILNQIIKQHIRTVRCQTNRNKPLDPFGDGN</sequence>
<organism evidence="2 3">
    <name type="scientific">Ogataea polymorpha</name>
    <dbReference type="NCBI Taxonomy" id="460523"/>
    <lineage>
        <taxon>Eukaryota</taxon>
        <taxon>Fungi</taxon>
        <taxon>Dikarya</taxon>
        <taxon>Ascomycota</taxon>
        <taxon>Saccharomycotina</taxon>
        <taxon>Pichiomycetes</taxon>
        <taxon>Pichiales</taxon>
        <taxon>Pichiaceae</taxon>
        <taxon>Ogataea</taxon>
    </lineage>
</organism>